<dbReference type="AlphaFoldDB" id="A0A8X7BDJ9"/>
<protein>
    <submittedName>
        <fullName evidence="1">Uncharacterized protein</fullName>
    </submittedName>
</protein>
<dbReference type="Proteomes" id="UP000887159">
    <property type="component" value="Unassembled WGS sequence"/>
</dbReference>
<sequence>MESSMEKNTVEFHGNRKAPIFVVAFETEIGHGSLVVKITNSWLTCHEFEPSAAEDPSCLGGQCTSNLSRLHTPSIGVVWKSEGSASSGAVLVTLSLKITKFVANNPSILLYSATRKYLSHLPRESI</sequence>
<gene>
    <name evidence="1" type="ORF">TNCV_2878671</name>
</gene>
<comment type="caution">
    <text evidence="1">The sequence shown here is derived from an EMBL/GenBank/DDBJ whole genome shotgun (WGS) entry which is preliminary data.</text>
</comment>
<dbReference type="EMBL" id="BMAU01021376">
    <property type="protein sequence ID" value="GFY26537.1"/>
    <property type="molecule type" value="Genomic_DNA"/>
</dbReference>
<evidence type="ECO:0000313" key="2">
    <source>
        <dbReference type="Proteomes" id="UP000887159"/>
    </source>
</evidence>
<evidence type="ECO:0000313" key="1">
    <source>
        <dbReference type="EMBL" id="GFY26537.1"/>
    </source>
</evidence>
<name>A0A8X7BDJ9_TRICX</name>
<organism evidence="1 2">
    <name type="scientific">Trichonephila clavipes</name>
    <name type="common">Golden silk orbweaver</name>
    <name type="synonym">Nephila clavipes</name>
    <dbReference type="NCBI Taxonomy" id="2585209"/>
    <lineage>
        <taxon>Eukaryota</taxon>
        <taxon>Metazoa</taxon>
        <taxon>Ecdysozoa</taxon>
        <taxon>Arthropoda</taxon>
        <taxon>Chelicerata</taxon>
        <taxon>Arachnida</taxon>
        <taxon>Araneae</taxon>
        <taxon>Araneomorphae</taxon>
        <taxon>Entelegynae</taxon>
        <taxon>Araneoidea</taxon>
        <taxon>Nephilidae</taxon>
        <taxon>Trichonephila</taxon>
    </lineage>
</organism>
<reference evidence="1" key="1">
    <citation type="submission" date="2020-08" db="EMBL/GenBank/DDBJ databases">
        <title>Multicomponent nature underlies the extraordinary mechanical properties of spider dragline silk.</title>
        <authorList>
            <person name="Kono N."/>
            <person name="Nakamura H."/>
            <person name="Mori M."/>
            <person name="Yoshida Y."/>
            <person name="Ohtoshi R."/>
            <person name="Malay A.D."/>
            <person name="Moran D.A.P."/>
            <person name="Tomita M."/>
            <person name="Numata K."/>
            <person name="Arakawa K."/>
        </authorList>
    </citation>
    <scope>NUCLEOTIDE SEQUENCE</scope>
</reference>
<keyword evidence="2" id="KW-1185">Reference proteome</keyword>
<proteinExistence type="predicted"/>
<accession>A0A8X7BDJ9</accession>